<dbReference type="PROSITE" id="PS50893">
    <property type="entry name" value="ABC_TRANSPORTER_2"/>
    <property type="match status" value="1"/>
</dbReference>
<dbReference type="InterPro" id="IPR003439">
    <property type="entry name" value="ABC_transporter-like_ATP-bd"/>
</dbReference>
<dbReference type="GO" id="GO:0016887">
    <property type="term" value="F:ATP hydrolysis activity"/>
    <property type="evidence" value="ECO:0007669"/>
    <property type="project" value="InterPro"/>
</dbReference>
<sequence>MPPAISDGSHSDVSPAVEVSNLTFSYPELDGSPAPGSEPVVQDMSMQLLPGQRCLLIGANGAGKSTLLRVLAGRHMVPSGSVRVLGQSPFHDTQLTASGDMSYIGGSWDRDIAFAGYSVPLQGDFPAGQMIRNVPGIPADRVERLMKVLDVNPEWRMHQVSDGQRRRVQLCLGLLRPFKVLLLDEITVDLDVLGRADLFEFLREECEDRNVTIIYATHIFDGLDDWPTHVMYLARGKLQAFQPVETFPQIREGDLLGLVCGWLSKEREFNKADGRLPDGTKAVAADQDLKLASWNNGWAGGRLASSIKHSSNAVLR</sequence>
<evidence type="ECO:0000313" key="4">
    <source>
        <dbReference type="EMBL" id="KAK9864207.1"/>
    </source>
</evidence>
<evidence type="ECO:0000256" key="2">
    <source>
        <dbReference type="ARBA" id="ARBA00022840"/>
    </source>
</evidence>
<keyword evidence="2" id="KW-0067">ATP-binding</keyword>
<dbReference type="Proteomes" id="UP001485043">
    <property type="component" value="Unassembled WGS sequence"/>
</dbReference>
<dbReference type="InterPro" id="IPR003593">
    <property type="entry name" value="AAA+_ATPase"/>
</dbReference>
<evidence type="ECO:0000313" key="5">
    <source>
        <dbReference type="Proteomes" id="UP001485043"/>
    </source>
</evidence>
<dbReference type="SUPFAM" id="SSF52540">
    <property type="entry name" value="P-loop containing nucleoside triphosphate hydrolases"/>
    <property type="match status" value="1"/>
</dbReference>
<dbReference type="EMBL" id="JALJOV010000381">
    <property type="protein sequence ID" value="KAK9864207.1"/>
    <property type="molecule type" value="Genomic_DNA"/>
</dbReference>
<gene>
    <name evidence="4" type="ORF">WJX84_009971</name>
</gene>
<organism evidence="4 5">
    <name type="scientific">Apatococcus fuscideae</name>
    <dbReference type="NCBI Taxonomy" id="2026836"/>
    <lineage>
        <taxon>Eukaryota</taxon>
        <taxon>Viridiplantae</taxon>
        <taxon>Chlorophyta</taxon>
        <taxon>core chlorophytes</taxon>
        <taxon>Trebouxiophyceae</taxon>
        <taxon>Chlorellales</taxon>
        <taxon>Chlorellaceae</taxon>
        <taxon>Apatococcus</taxon>
    </lineage>
</organism>
<evidence type="ECO:0000259" key="3">
    <source>
        <dbReference type="PROSITE" id="PS50893"/>
    </source>
</evidence>
<feature type="domain" description="ABC transporter" evidence="3">
    <location>
        <begin position="17"/>
        <end position="260"/>
    </location>
</feature>
<proteinExistence type="predicted"/>
<dbReference type="AlphaFoldDB" id="A0AAW1T3A4"/>
<name>A0AAW1T3A4_9CHLO</name>
<accession>A0AAW1T3A4</accession>
<keyword evidence="1" id="KW-0547">Nucleotide-binding</keyword>
<protein>
    <recommendedName>
        <fullName evidence="3">ABC transporter domain-containing protein</fullName>
    </recommendedName>
</protein>
<evidence type="ECO:0000256" key="1">
    <source>
        <dbReference type="ARBA" id="ARBA00022741"/>
    </source>
</evidence>
<keyword evidence="5" id="KW-1185">Reference proteome</keyword>
<dbReference type="Gene3D" id="3.40.50.300">
    <property type="entry name" value="P-loop containing nucleotide triphosphate hydrolases"/>
    <property type="match status" value="1"/>
</dbReference>
<reference evidence="4 5" key="1">
    <citation type="journal article" date="2024" name="Nat. Commun.">
        <title>Phylogenomics reveals the evolutionary origins of lichenization in chlorophyte algae.</title>
        <authorList>
            <person name="Puginier C."/>
            <person name="Libourel C."/>
            <person name="Otte J."/>
            <person name="Skaloud P."/>
            <person name="Haon M."/>
            <person name="Grisel S."/>
            <person name="Petersen M."/>
            <person name="Berrin J.G."/>
            <person name="Delaux P.M."/>
            <person name="Dal Grande F."/>
            <person name="Keller J."/>
        </authorList>
    </citation>
    <scope>NUCLEOTIDE SEQUENCE [LARGE SCALE GENOMIC DNA]</scope>
    <source>
        <strain evidence="4 5">SAG 2523</strain>
    </source>
</reference>
<dbReference type="Pfam" id="PF00005">
    <property type="entry name" value="ABC_tran"/>
    <property type="match status" value="1"/>
</dbReference>
<dbReference type="PANTHER" id="PTHR43158">
    <property type="entry name" value="SKFA PEPTIDE EXPORT ATP-BINDING PROTEIN SKFE"/>
    <property type="match status" value="1"/>
</dbReference>
<dbReference type="GO" id="GO:0005524">
    <property type="term" value="F:ATP binding"/>
    <property type="evidence" value="ECO:0007669"/>
    <property type="project" value="UniProtKB-KW"/>
</dbReference>
<dbReference type="SMART" id="SM00382">
    <property type="entry name" value="AAA"/>
    <property type="match status" value="1"/>
</dbReference>
<dbReference type="InterPro" id="IPR027417">
    <property type="entry name" value="P-loop_NTPase"/>
</dbReference>
<dbReference type="PANTHER" id="PTHR43158:SF2">
    <property type="entry name" value="SKFA PEPTIDE EXPORT ATP-BINDING PROTEIN SKFE"/>
    <property type="match status" value="1"/>
</dbReference>
<comment type="caution">
    <text evidence="4">The sequence shown here is derived from an EMBL/GenBank/DDBJ whole genome shotgun (WGS) entry which is preliminary data.</text>
</comment>